<feature type="domain" description="GPR180/TMEM145 transmembrane" evidence="2">
    <location>
        <begin position="85"/>
        <end position="266"/>
    </location>
</feature>
<dbReference type="PANTHER" id="PTHR23252:SF24">
    <property type="entry name" value="TRANSMEMBRANE PROTEIN 145"/>
    <property type="match status" value="1"/>
</dbReference>
<evidence type="ECO:0000259" key="2">
    <source>
        <dbReference type="Pfam" id="PF10192"/>
    </source>
</evidence>
<feature type="transmembrane region" description="Helical" evidence="1">
    <location>
        <begin position="184"/>
        <end position="201"/>
    </location>
</feature>
<evidence type="ECO:0000313" key="3">
    <source>
        <dbReference type="EMBL" id="CAK0841028.1"/>
    </source>
</evidence>
<dbReference type="Proteomes" id="UP001189429">
    <property type="component" value="Unassembled WGS sequence"/>
</dbReference>
<dbReference type="Pfam" id="PF10192">
    <property type="entry name" value="GPR180-TMEM145_TM"/>
    <property type="match status" value="1"/>
</dbReference>
<feature type="transmembrane region" description="Helical" evidence="1">
    <location>
        <begin position="109"/>
        <end position="134"/>
    </location>
</feature>
<name>A0ABN9T7G7_9DINO</name>
<evidence type="ECO:0000313" key="4">
    <source>
        <dbReference type="Proteomes" id="UP001189429"/>
    </source>
</evidence>
<keyword evidence="1" id="KW-0812">Transmembrane</keyword>
<reference evidence="3" key="1">
    <citation type="submission" date="2023-10" db="EMBL/GenBank/DDBJ databases">
        <authorList>
            <person name="Chen Y."/>
            <person name="Shah S."/>
            <person name="Dougan E. K."/>
            <person name="Thang M."/>
            <person name="Chan C."/>
        </authorList>
    </citation>
    <scope>NUCLEOTIDE SEQUENCE [LARGE SCALE GENOMIC DNA]</scope>
</reference>
<dbReference type="PANTHER" id="PTHR23252">
    <property type="entry name" value="INTIMAL THICKNESS RECEPTOR-RELATED"/>
    <property type="match status" value="1"/>
</dbReference>
<organism evidence="3 4">
    <name type="scientific">Prorocentrum cordatum</name>
    <dbReference type="NCBI Taxonomy" id="2364126"/>
    <lineage>
        <taxon>Eukaryota</taxon>
        <taxon>Sar</taxon>
        <taxon>Alveolata</taxon>
        <taxon>Dinophyceae</taxon>
        <taxon>Prorocentrales</taxon>
        <taxon>Prorocentraceae</taxon>
        <taxon>Prorocentrum</taxon>
    </lineage>
</organism>
<dbReference type="InterPro" id="IPR019336">
    <property type="entry name" value="GPR180/TMEM145_TM"/>
</dbReference>
<protein>
    <recommendedName>
        <fullName evidence="2">GPR180/TMEM145 transmembrane domain-containing protein</fullName>
    </recommendedName>
</protein>
<feature type="non-terminal residue" evidence="3">
    <location>
        <position position="266"/>
    </location>
</feature>
<accession>A0ABN9T7G7</accession>
<proteinExistence type="predicted"/>
<feature type="transmembrane region" description="Helical" evidence="1">
    <location>
        <begin position="77"/>
        <end position="97"/>
    </location>
</feature>
<keyword evidence="1" id="KW-0472">Membrane</keyword>
<keyword evidence="1" id="KW-1133">Transmembrane helix</keyword>
<evidence type="ECO:0000256" key="1">
    <source>
        <dbReference type="SAM" id="Phobius"/>
    </source>
</evidence>
<feature type="transmembrane region" description="Helical" evidence="1">
    <location>
        <begin position="221"/>
        <end position="241"/>
    </location>
</feature>
<comment type="caution">
    <text evidence="3">The sequence shown here is derived from an EMBL/GenBank/DDBJ whole genome shotgun (WGS) entry which is preliminary data.</text>
</comment>
<sequence>MGAPLLRANWGVQVSVKPNGTEVTAAIVPAHERTTDLTDAGVVAGHRAVHAFNVLQEHVQEHVPELRDGRAGRAPSWMLASNTCFLLGFTVFCWYFGQSTAKFMRSAGSIHPVIWVLISGLVVQYIAQVFHWLHLWKYSYDGSGIKALEVLSEIMFMLSQVLQTSLLILIALGYTLLQSRMGELDLMIPMCFMIGVIHVMLVGFGKIKDDASYKYHENEGAVGYILLAIRLGLYLWFLWAVNSSSNAGGMKLRSFLMQFRLAGTIY</sequence>
<feature type="transmembrane region" description="Helical" evidence="1">
    <location>
        <begin position="154"/>
        <end position="177"/>
    </location>
</feature>
<dbReference type="InterPro" id="IPR047831">
    <property type="entry name" value="GPR180/TMEM145"/>
</dbReference>
<gene>
    <name evidence="3" type="ORF">PCOR1329_LOCUS36324</name>
</gene>
<keyword evidence="4" id="KW-1185">Reference proteome</keyword>
<dbReference type="EMBL" id="CAUYUJ010014421">
    <property type="protein sequence ID" value="CAK0841028.1"/>
    <property type="molecule type" value="Genomic_DNA"/>
</dbReference>